<dbReference type="GO" id="GO:0006412">
    <property type="term" value="P:translation"/>
    <property type="evidence" value="ECO:0007669"/>
    <property type="project" value="InterPro"/>
</dbReference>
<sequence length="103" mass="11963">MKLNISFPATGHQKLIEVDDECKLRTFYEKRMATEVAADALGEEWKGYVVRLSARVLTHGCVHLLLSKGHSCYRPRRTGERKRKLCSQLGYCKKRREGYSWTD</sequence>
<dbReference type="OMA" id="CKEYSCY"/>
<dbReference type="EMBL" id="ADFV01191399">
    <property type="status" value="NOT_ANNOTATED_CDS"/>
    <property type="molecule type" value="Genomic_DNA"/>
</dbReference>
<dbReference type="InterPro" id="IPR001377">
    <property type="entry name" value="Ribosomal_eS6"/>
</dbReference>
<name>A0A2I3GRG1_NOMLE</name>
<dbReference type="GO" id="GO:0003735">
    <property type="term" value="F:structural constituent of ribosome"/>
    <property type="evidence" value="ECO:0007669"/>
    <property type="project" value="InterPro"/>
</dbReference>
<dbReference type="Ensembl" id="ENSNLET00000046183.1">
    <property type="protein sequence ID" value="ENSNLEP00000033894.1"/>
    <property type="gene ID" value="ENSNLEG00000031450.1"/>
</dbReference>
<evidence type="ECO:0000256" key="5">
    <source>
        <dbReference type="ARBA" id="ARBA00035403"/>
    </source>
</evidence>
<dbReference type="SMART" id="SM01405">
    <property type="entry name" value="Ribosomal_S6e"/>
    <property type="match status" value="1"/>
</dbReference>
<evidence type="ECO:0000313" key="6">
    <source>
        <dbReference type="Ensembl" id="ENSNLEP00000033894.1"/>
    </source>
</evidence>
<dbReference type="AlphaFoldDB" id="A0A2I3GRG1"/>
<evidence type="ECO:0000256" key="2">
    <source>
        <dbReference type="ARBA" id="ARBA00022980"/>
    </source>
</evidence>
<dbReference type="STRING" id="61853.ENSNLEP00000033894"/>
<evidence type="ECO:0000256" key="1">
    <source>
        <dbReference type="ARBA" id="ARBA00009312"/>
    </source>
</evidence>
<evidence type="ECO:0000313" key="7">
    <source>
        <dbReference type="Proteomes" id="UP000001073"/>
    </source>
</evidence>
<keyword evidence="2" id="KW-0689">Ribosomal protein</keyword>
<keyword evidence="7" id="KW-1185">Reference proteome</keyword>
<reference evidence="6" key="3">
    <citation type="submission" date="2025-09" db="UniProtKB">
        <authorList>
            <consortium name="Ensembl"/>
        </authorList>
    </citation>
    <scope>IDENTIFICATION</scope>
</reference>
<dbReference type="GO" id="GO:0005840">
    <property type="term" value="C:ribosome"/>
    <property type="evidence" value="ECO:0007669"/>
    <property type="project" value="UniProtKB-KW"/>
</dbReference>
<dbReference type="Pfam" id="PF01092">
    <property type="entry name" value="Ribosomal_S6e"/>
    <property type="match status" value="1"/>
</dbReference>
<reference evidence="6" key="2">
    <citation type="submission" date="2025-08" db="UniProtKB">
        <authorList>
            <consortium name="Ensembl"/>
        </authorList>
    </citation>
    <scope>IDENTIFICATION</scope>
</reference>
<evidence type="ECO:0000256" key="4">
    <source>
        <dbReference type="ARBA" id="ARBA00035278"/>
    </source>
</evidence>
<reference evidence="6 7" key="1">
    <citation type="submission" date="2012-10" db="EMBL/GenBank/DDBJ databases">
        <authorList>
            <consortium name="Gibbon Genome Sequencing Consortium"/>
        </authorList>
    </citation>
    <scope>NUCLEOTIDE SEQUENCE [LARGE SCALE GENOMIC DNA]</scope>
</reference>
<accession>A0A2I3GRG1</accession>
<dbReference type="InParanoid" id="A0A2I3GRG1"/>
<comment type="similarity">
    <text evidence="1">Belongs to the eukaryotic ribosomal protein eS6 family.</text>
</comment>
<organism evidence="6 7">
    <name type="scientific">Nomascus leucogenys</name>
    <name type="common">Northern white-cheeked gibbon</name>
    <name type="synonym">Hylobates leucogenys</name>
    <dbReference type="NCBI Taxonomy" id="61853"/>
    <lineage>
        <taxon>Eukaryota</taxon>
        <taxon>Metazoa</taxon>
        <taxon>Chordata</taxon>
        <taxon>Craniata</taxon>
        <taxon>Vertebrata</taxon>
        <taxon>Euteleostomi</taxon>
        <taxon>Mammalia</taxon>
        <taxon>Eutheria</taxon>
        <taxon>Euarchontoglires</taxon>
        <taxon>Primates</taxon>
        <taxon>Haplorrhini</taxon>
        <taxon>Catarrhini</taxon>
        <taxon>Hylobatidae</taxon>
        <taxon>Nomascus</taxon>
    </lineage>
</organism>
<dbReference type="PANTHER" id="PTHR11502">
    <property type="entry name" value="40S RIBOSOMAL PROTEIN S6"/>
    <property type="match status" value="1"/>
</dbReference>
<evidence type="ECO:0000256" key="3">
    <source>
        <dbReference type="ARBA" id="ARBA00023274"/>
    </source>
</evidence>
<protein>
    <recommendedName>
        <fullName evidence="4">Small ribosomal subunit protein eS6</fullName>
    </recommendedName>
    <alternativeName>
        <fullName evidence="5">40S ribosomal protein S6</fullName>
    </alternativeName>
</protein>
<dbReference type="GO" id="GO:1990904">
    <property type="term" value="C:ribonucleoprotein complex"/>
    <property type="evidence" value="ECO:0007669"/>
    <property type="project" value="UniProtKB-KW"/>
</dbReference>
<proteinExistence type="inferred from homology"/>
<gene>
    <name evidence="6" type="primary">LOC100590494</name>
</gene>
<dbReference type="Proteomes" id="UP000001073">
    <property type="component" value="Chromosome 1a"/>
</dbReference>
<keyword evidence="3" id="KW-0687">Ribonucleoprotein</keyword>
<dbReference type="GeneTree" id="ENSGT00390000009819"/>